<dbReference type="STRING" id="331113.SNE_A17280"/>
<organism evidence="11 12">
    <name type="scientific">Simkania negevensis (strain ATCC VR-1471 / DSM 27360 / Z)</name>
    <dbReference type="NCBI Taxonomy" id="331113"/>
    <lineage>
        <taxon>Bacteria</taxon>
        <taxon>Pseudomonadati</taxon>
        <taxon>Chlamydiota</taxon>
        <taxon>Chlamydiia</taxon>
        <taxon>Parachlamydiales</taxon>
        <taxon>Simkaniaceae</taxon>
        <taxon>Simkania</taxon>
    </lineage>
</organism>
<dbReference type="GO" id="GO:0009252">
    <property type="term" value="P:peptidoglycan biosynthetic process"/>
    <property type="evidence" value="ECO:0007669"/>
    <property type="project" value="UniProtKB-UniRule"/>
</dbReference>
<accession>F8L9R2</accession>
<evidence type="ECO:0000256" key="2">
    <source>
        <dbReference type="ARBA" id="ARBA00004752"/>
    </source>
</evidence>
<dbReference type="GO" id="GO:0008764">
    <property type="term" value="F:UDP-N-acetylmuramoylalanine-D-glutamate ligase activity"/>
    <property type="evidence" value="ECO:0007669"/>
    <property type="project" value="UniProtKB-UniRule"/>
</dbReference>
<comment type="subcellular location">
    <subcellularLocation>
        <location evidence="1 7 8">Cytoplasm</location>
    </subcellularLocation>
</comment>
<dbReference type="Proteomes" id="UP000000496">
    <property type="component" value="Chromosome gsn.131"/>
</dbReference>
<keyword evidence="7 8" id="KW-0573">Peptidoglycan synthesis</keyword>
<dbReference type="PANTHER" id="PTHR43692:SF1">
    <property type="entry name" value="UDP-N-ACETYLMURAMOYLALANINE--D-GLUTAMATE LIGASE"/>
    <property type="match status" value="1"/>
</dbReference>
<dbReference type="eggNOG" id="COG0771">
    <property type="taxonomic scope" value="Bacteria"/>
</dbReference>
<dbReference type="EC" id="6.3.2.9" evidence="7 8"/>
<dbReference type="InterPro" id="IPR005762">
    <property type="entry name" value="MurD"/>
</dbReference>
<evidence type="ECO:0000256" key="3">
    <source>
        <dbReference type="ARBA" id="ARBA00022490"/>
    </source>
</evidence>
<evidence type="ECO:0000313" key="12">
    <source>
        <dbReference type="Proteomes" id="UP000000496"/>
    </source>
</evidence>
<dbReference type="InterPro" id="IPR004101">
    <property type="entry name" value="Mur_ligase_C"/>
</dbReference>
<feature type="domain" description="Mur ligase C-terminal" evidence="9">
    <location>
        <begin position="252"/>
        <end position="362"/>
    </location>
</feature>
<dbReference type="AlphaFoldDB" id="F8L9R2"/>
<dbReference type="GO" id="GO:0051301">
    <property type="term" value="P:cell division"/>
    <property type="evidence" value="ECO:0007669"/>
    <property type="project" value="UniProtKB-KW"/>
</dbReference>
<comment type="catalytic activity">
    <reaction evidence="7 8">
        <text>UDP-N-acetyl-alpha-D-muramoyl-L-alanine + D-glutamate + ATP = UDP-N-acetyl-alpha-D-muramoyl-L-alanyl-D-glutamate + ADP + phosphate + H(+)</text>
        <dbReference type="Rhea" id="RHEA:16429"/>
        <dbReference type="ChEBI" id="CHEBI:15378"/>
        <dbReference type="ChEBI" id="CHEBI:29986"/>
        <dbReference type="ChEBI" id="CHEBI:30616"/>
        <dbReference type="ChEBI" id="CHEBI:43474"/>
        <dbReference type="ChEBI" id="CHEBI:83898"/>
        <dbReference type="ChEBI" id="CHEBI:83900"/>
        <dbReference type="ChEBI" id="CHEBI:456216"/>
        <dbReference type="EC" id="6.3.2.9"/>
    </reaction>
</comment>
<dbReference type="Gene3D" id="3.90.190.20">
    <property type="entry name" value="Mur ligase, C-terminal domain"/>
    <property type="match status" value="1"/>
</dbReference>
<dbReference type="UniPathway" id="UPA00219"/>
<evidence type="ECO:0000256" key="7">
    <source>
        <dbReference type="HAMAP-Rule" id="MF_00639"/>
    </source>
</evidence>
<dbReference type="HAMAP" id="MF_00639">
    <property type="entry name" value="MurD"/>
    <property type="match status" value="1"/>
</dbReference>
<evidence type="ECO:0000256" key="6">
    <source>
        <dbReference type="ARBA" id="ARBA00022840"/>
    </source>
</evidence>
<comment type="function">
    <text evidence="7 8">Cell wall formation. Catalyzes the addition of glutamate to the nucleotide precursor UDP-N-acetylmuramoyl-L-alanine (UMA).</text>
</comment>
<feature type="domain" description="Mur ligase central" evidence="10">
    <location>
        <begin position="85"/>
        <end position="192"/>
    </location>
</feature>
<dbReference type="GO" id="GO:0005737">
    <property type="term" value="C:cytoplasm"/>
    <property type="evidence" value="ECO:0007669"/>
    <property type="project" value="UniProtKB-SubCell"/>
</dbReference>
<sequence length="391" mass="42739">MKRALVIGYGISGKGAEKLLLKLGYEVAIAEQTVEVPAGDFEFAVLSPGIPQSHPIPTAMKARNVPVIGEAELAFRHLKGPAIGITGTNGKTTLTNFLAHALGGKALGNVGESLAAYAASDQSENLLVVELSSYQLETLQTQLLDAAILTNITPDHMDRYPSFEAYAKAKWRIIDCLKERGVCFIPKKLDDGRFSQVESIDADSYLQLSLKEGYWAKLDQETLALAFAVCQKFNLSKEAFFQALETFEKPPHRLEYVCEWNGVTFINDSKGTNPAATLYAVERIPGSILLIVGGDSKGLSFESWKEGLGKKVKAILTIGKAGLMLQEILTPYYEIHQMGTLEEATHHASQIAQVGDTVLLSPGCASFDQFKNYAHRGEVFKNSIQQLRRGI</sequence>
<name>F8L9R2_SIMNZ</name>
<evidence type="ECO:0000313" key="11">
    <source>
        <dbReference type="EMBL" id="CCB89605.1"/>
    </source>
</evidence>
<dbReference type="Pfam" id="PF08245">
    <property type="entry name" value="Mur_ligase_M"/>
    <property type="match status" value="1"/>
</dbReference>
<dbReference type="GO" id="GO:0008360">
    <property type="term" value="P:regulation of cell shape"/>
    <property type="evidence" value="ECO:0007669"/>
    <property type="project" value="UniProtKB-KW"/>
</dbReference>
<dbReference type="OrthoDB" id="9809796at2"/>
<dbReference type="Pfam" id="PF02875">
    <property type="entry name" value="Mur_ligase_C"/>
    <property type="match status" value="1"/>
</dbReference>
<keyword evidence="7 8" id="KW-0961">Cell wall biogenesis/degradation</keyword>
<dbReference type="InterPro" id="IPR036615">
    <property type="entry name" value="Mur_ligase_C_dom_sf"/>
</dbReference>
<evidence type="ECO:0000259" key="9">
    <source>
        <dbReference type="Pfam" id="PF02875"/>
    </source>
</evidence>
<evidence type="ECO:0000256" key="4">
    <source>
        <dbReference type="ARBA" id="ARBA00022598"/>
    </source>
</evidence>
<keyword evidence="12" id="KW-1185">Reference proteome</keyword>
<dbReference type="InterPro" id="IPR013221">
    <property type="entry name" value="Mur_ligase_cen"/>
</dbReference>
<dbReference type="SUPFAM" id="SSF53623">
    <property type="entry name" value="MurD-like peptide ligases, catalytic domain"/>
    <property type="match status" value="1"/>
</dbReference>
<dbReference type="HOGENOM" id="CLU_032540_0_0_0"/>
<dbReference type="PANTHER" id="PTHR43692">
    <property type="entry name" value="UDP-N-ACETYLMURAMOYLALANINE--D-GLUTAMATE LIGASE"/>
    <property type="match status" value="1"/>
</dbReference>
<keyword evidence="4 7" id="KW-0436">Ligase</keyword>
<evidence type="ECO:0000256" key="1">
    <source>
        <dbReference type="ARBA" id="ARBA00004496"/>
    </source>
</evidence>
<dbReference type="SUPFAM" id="SSF53244">
    <property type="entry name" value="MurD-like peptide ligases, peptide-binding domain"/>
    <property type="match status" value="1"/>
</dbReference>
<proteinExistence type="inferred from homology"/>
<dbReference type="EMBL" id="FR872582">
    <property type="protein sequence ID" value="CCB89605.1"/>
    <property type="molecule type" value="Genomic_DNA"/>
</dbReference>
<keyword evidence="7 8" id="KW-0132">Cell division</keyword>
<keyword evidence="7 8" id="KW-0133">Cell shape</keyword>
<keyword evidence="3 7" id="KW-0963">Cytoplasm</keyword>
<dbReference type="GO" id="GO:0005524">
    <property type="term" value="F:ATP binding"/>
    <property type="evidence" value="ECO:0007669"/>
    <property type="project" value="UniProtKB-UniRule"/>
</dbReference>
<dbReference type="KEGG" id="sng:SNE_A17280"/>
<dbReference type="NCBIfam" id="TIGR01087">
    <property type="entry name" value="murD"/>
    <property type="match status" value="1"/>
</dbReference>
<protein>
    <recommendedName>
        <fullName evidence="7 8">UDP-N-acetylmuramoylalanine--D-glutamate ligase</fullName>
        <ecNumber evidence="7 8">6.3.2.9</ecNumber>
    </recommendedName>
    <alternativeName>
        <fullName evidence="7">D-glutamic acid-adding enzyme</fullName>
    </alternativeName>
    <alternativeName>
        <fullName evidence="7">UDP-N-acetylmuramoyl-L-alanyl-D-glutamate synthetase</fullName>
    </alternativeName>
</protein>
<keyword evidence="6 7" id="KW-0067">ATP-binding</keyword>
<dbReference type="RefSeq" id="WP_013944071.1">
    <property type="nucleotide sequence ID" value="NC_015713.1"/>
</dbReference>
<dbReference type="Gene3D" id="3.40.1190.10">
    <property type="entry name" value="Mur-like, catalytic domain"/>
    <property type="match status" value="1"/>
</dbReference>
<evidence type="ECO:0000256" key="8">
    <source>
        <dbReference type="RuleBase" id="RU003664"/>
    </source>
</evidence>
<keyword evidence="7 8" id="KW-0131">Cell cycle</keyword>
<dbReference type="InterPro" id="IPR036565">
    <property type="entry name" value="Mur-like_cat_sf"/>
</dbReference>
<feature type="binding site" evidence="7">
    <location>
        <begin position="87"/>
        <end position="93"/>
    </location>
    <ligand>
        <name>ATP</name>
        <dbReference type="ChEBI" id="CHEBI:30616"/>
    </ligand>
</feature>
<evidence type="ECO:0000256" key="5">
    <source>
        <dbReference type="ARBA" id="ARBA00022741"/>
    </source>
</evidence>
<reference evidence="11 12" key="1">
    <citation type="journal article" date="2011" name="Mol. Biol. Evol.">
        <title>Unity in variety--the pan-genome of the Chlamydiae.</title>
        <authorList>
            <person name="Collingro A."/>
            <person name="Tischler P."/>
            <person name="Weinmaier T."/>
            <person name="Penz T."/>
            <person name="Heinz E."/>
            <person name="Brunham R.C."/>
            <person name="Read T.D."/>
            <person name="Bavoil P.M."/>
            <person name="Sachse K."/>
            <person name="Kahane S."/>
            <person name="Friedman M.G."/>
            <person name="Rattei T."/>
            <person name="Myers G.S."/>
            <person name="Horn M."/>
        </authorList>
    </citation>
    <scope>NUCLEOTIDE SEQUENCE [LARGE SCALE GENOMIC DNA]</scope>
    <source>
        <strain evidence="12">ATCC VR-1471 / Z</strain>
    </source>
</reference>
<comment type="similarity">
    <text evidence="7">Belongs to the MurCDEF family.</text>
</comment>
<keyword evidence="5 7" id="KW-0547">Nucleotide-binding</keyword>
<dbReference type="GO" id="GO:0071555">
    <property type="term" value="P:cell wall organization"/>
    <property type="evidence" value="ECO:0007669"/>
    <property type="project" value="UniProtKB-KW"/>
</dbReference>
<gene>
    <name evidence="7 11" type="primary">murD</name>
    <name evidence="11" type="ordered locus">SNE_A17280</name>
</gene>
<comment type="pathway">
    <text evidence="2 7 8">Cell wall biogenesis; peptidoglycan biosynthesis.</text>
</comment>
<evidence type="ECO:0000259" key="10">
    <source>
        <dbReference type="Pfam" id="PF08245"/>
    </source>
</evidence>